<accession>A0A0R2MR36</accession>
<dbReference type="CDD" id="cd04651">
    <property type="entry name" value="LbH_G1P_AT_C"/>
    <property type="match status" value="1"/>
</dbReference>
<dbReference type="Pfam" id="PF24894">
    <property type="entry name" value="Hexapep_GlmU"/>
    <property type="match status" value="1"/>
</dbReference>
<dbReference type="PANTHER" id="PTHR43523:SF6">
    <property type="entry name" value="GLYCOGEN BIOSYNTHESIS PROTEIN GLGD"/>
    <property type="match status" value="1"/>
</dbReference>
<name>A0A0R2MR36_9LACO</name>
<dbReference type="InterPro" id="IPR005835">
    <property type="entry name" value="NTP_transferase_dom"/>
</dbReference>
<gene>
    <name evidence="5" type="ORF">IV56_GL002038</name>
</gene>
<sequence length="388" mass="43138">MKTGTIAAIIDLNEVDSALLPLTTYRPIGTLPFAGRYRLLDFPLSAINHANIHSVGLFLPRSGRSVQDHIRSGSSWDLDSLQGGVFMFPYIAERDYDDAATRQRYYDDYLQFLRKSETQYTAVMGSQSIANLDLDALVAYHKAGDSRLTTMYKQVPKSQVDDHDWTVELSELGTASSIVRAKQHHGQPGVDTLPVFMNVYLLETQDLIDMLVAASEKKHFKRLPQVLREAVLENNANAFEYTGYLATITSLARYYAANMAMLDDTNYQALFYTSRPIETKNKNEVPTFFAKDSAVTSSLVGTGGYIEGTITHSVIFRNVVVHRDATVADSIVMQGSKISAGSEVRYAILDKGVVIGPNLSLIGTPEKPLVFEKNQRVFQQTGQEVNTQ</sequence>
<dbReference type="InterPro" id="IPR011004">
    <property type="entry name" value="Trimer_LpxA-like_sf"/>
</dbReference>
<proteinExistence type="inferred from homology"/>
<dbReference type="STRING" id="1293598.IV56_GL002038"/>
<feature type="domain" description="Glucose-1-phosphate adenylyltransferase/Bifunctional protein GlmU-like C-terminal hexapeptide" evidence="4">
    <location>
        <begin position="292"/>
        <end position="360"/>
    </location>
</feature>
<dbReference type="InterPro" id="IPR029044">
    <property type="entry name" value="Nucleotide-diphossugar_trans"/>
</dbReference>
<dbReference type="Pfam" id="PF00483">
    <property type="entry name" value="NTP_transferase"/>
    <property type="match status" value="1"/>
</dbReference>
<dbReference type="EMBL" id="JQCE01000057">
    <property type="protein sequence ID" value="KRO16039.1"/>
    <property type="molecule type" value="Genomic_DNA"/>
</dbReference>
<keyword evidence="6" id="KW-1185">Reference proteome</keyword>
<dbReference type="AlphaFoldDB" id="A0A0R2MR36"/>
<evidence type="ECO:0000259" key="3">
    <source>
        <dbReference type="Pfam" id="PF00483"/>
    </source>
</evidence>
<dbReference type="SUPFAM" id="SSF51161">
    <property type="entry name" value="Trimeric LpxA-like enzymes"/>
    <property type="match status" value="1"/>
</dbReference>
<dbReference type="Gene3D" id="2.160.10.10">
    <property type="entry name" value="Hexapeptide repeat proteins"/>
    <property type="match status" value="1"/>
</dbReference>
<comment type="caution">
    <text evidence="5">The sequence shown here is derived from an EMBL/GenBank/DDBJ whole genome shotgun (WGS) entry which is preliminary data.</text>
</comment>
<evidence type="ECO:0000313" key="5">
    <source>
        <dbReference type="EMBL" id="KRO16039.1"/>
    </source>
</evidence>
<dbReference type="InterPro" id="IPR011831">
    <property type="entry name" value="ADP-Glc_PPase"/>
</dbReference>
<comment type="similarity">
    <text evidence="1">Belongs to the bacterial/plant glucose-1-phosphate adenylyltransferase family.</text>
</comment>
<feature type="domain" description="Nucleotidyl transferase" evidence="3">
    <location>
        <begin position="19"/>
        <end position="157"/>
    </location>
</feature>
<reference evidence="5 6" key="1">
    <citation type="journal article" date="2015" name="Genome Announc.">
        <title>Expanding the biotechnology potential of lactobacilli through comparative genomics of 213 strains and associated genera.</title>
        <authorList>
            <person name="Sun Z."/>
            <person name="Harris H.M."/>
            <person name="McCann A."/>
            <person name="Guo C."/>
            <person name="Argimon S."/>
            <person name="Zhang W."/>
            <person name="Yang X."/>
            <person name="Jeffery I.B."/>
            <person name="Cooney J.C."/>
            <person name="Kagawa T.F."/>
            <person name="Liu W."/>
            <person name="Song Y."/>
            <person name="Salvetti E."/>
            <person name="Wrobel A."/>
            <person name="Rasinkangas P."/>
            <person name="Parkhill J."/>
            <person name="Rea M.C."/>
            <person name="O'Sullivan O."/>
            <person name="Ritari J."/>
            <person name="Douillard F.P."/>
            <person name="Paul Ross R."/>
            <person name="Yang R."/>
            <person name="Briner A.E."/>
            <person name="Felis G.E."/>
            <person name="de Vos W.M."/>
            <person name="Barrangou R."/>
            <person name="Klaenhammer T.R."/>
            <person name="Caufield P.W."/>
            <person name="Cui Y."/>
            <person name="Zhang H."/>
            <person name="O'Toole P.W."/>
        </authorList>
    </citation>
    <scope>NUCLEOTIDE SEQUENCE [LARGE SCALE GENOMIC DNA]</scope>
    <source>
        <strain evidence="5 6">DSM 24301</strain>
    </source>
</reference>
<dbReference type="PATRIC" id="fig|1293598.4.peg.2124"/>
<dbReference type="GO" id="GO:0005978">
    <property type="term" value="P:glycogen biosynthetic process"/>
    <property type="evidence" value="ECO:0007669"/>
    <property type="project" value="UniProtKB-KW"/>
</dbReference>
<evidence type="ECO:0000259" key="4">
    <source>
        <dbReference type="Pfam" id="PF24894"/>
    </source>
</evidence>
<organism evidence="5 6">
    <name type="scientific">Lacticaseibacillus saniviri JCM 17471 = DSM 24301</name>
    <dbReference type="NCBI Taxonomy" id="1293598"/>
    <lineage>
        <taxon>Bacteria</taxon>
        <taxon>Bacillati</taxon>
        <taxon>Bacillota</taxon>
        <taxon>Bacilli</taxon>
        <taxon>Lactobacillales</taxon>
        <taxon>Lactobacillaceae</taxon>
        <taxon>Lacticaseibacillus</taxon>
    </lineage>
</organism>
<dbReference type="GO" id="GO:0008878">
    <property type="term" value="F:glucose-1-phosphate adenylyltransferase activity"/>
    <property type="evidence" value="ECO:0007669"/>
    <property type="project" value="InterPro"/>
</dbReference>
<evidence type="ECO:0000256" key="2">
    <source>
        <dbReference type="ARBA" id="ARBA00023056"/>
    </source>
</evidence>
<dbReference type="InterPro" id="IPR056818">
    <property type="entry name" value="GlmU/GlgC-like_hexapep"/>
</dbReference>
<dbReference type="SUPFAM" id="SSF53448">
    <property type="entry name" value="Nucleotide-diphospho-sugar transferases"/>
    <property type="match status" value="1"/>
</dbReference>
<dbReference type="RefSeq" id="WP_056993170.1">
    <property type="nucleotide sequence ID" value="NZ_JQCE01000057.1"/>
</dbReference>
<dbReference type="NCBIfam" id="TIGR02092">
    <property type="entry name" value="glgD"/>
    <property type="match status" value="1"/>
</dbReference>
<keyword evidence="2" id="KW-0320">Glycogen biosynthesis</keyword>
<dbReference type="PANTHER" id="PTHR43523">
    <property type="entry name" value="GLUCOSE-1-PHOSPHATE ADENYLYLTRANSFERASE-RELATED"/>
    <property type="match status" value="1"/>
</dbReference>
<dbReference type="InterPro" id="IPR011832">
    <property type="entry name" value="GlgDAde_trans"/>
</dbReference>
<dbReference type="Gene3D" id="3.90.550.10">
    <property type="entry name" value="Spore Coat Polysaccharide Biosynthesis Protein SpsA, Chain A"/>
    <property type="match status" value="1"/>
</dbReference>
<evidence type="ECO:0000313" key="6">
    <source>
        <dbReference type="Proteomes" id="UP000050969"/>
    </source>
</evidence>
<evidence type="ECO:0000256" key="1">
    <source>
        <dbReference type="ARBA" id="ARBA00010443"/>
    </source>
</evidence>
<protein>
    <submittedName>
        <fullName evidence="5">Glycogen biosynthesis protein glgD</fullName>
    </submittedName>
</protein>
<dbReference type="Proteomes" id="UP000050969">
    <property type="component" value="Unassembled WGS sequence"/>
</dbReference>